<comment type="caution">
    <text evidence="6">The sequence shown here is derived from an EMBL/GenBank/DDBJ whole genome shotgun (WGS) entry which is preliminary data.</text>
</comment>
<proteinExistence type="inferred from homology"/>
<keyword evidence="4" id="KW-0862">Zinc</keyword>
<reference evidence="6 7" key="1">
    <citation type="journal article" date="2015" name="Stand. Genomic Sci.">
        <title>Genomic Encyclopedia of Bacterial and Archaeal Type Strains, Phase III: the genomes of soil and plant-associated and newly described type strains.</title>
        <authorList>
            <person name="Whitman W.B."/>
            <person name="Woyke T."/>
            <person name="Klenk H.P."/>
            <person name="Zhou Y."/>
            <person name="Lilburn T.G."/>
            <person name="Beck B.J."/>
            <person name="De Vos P."/>
            <person name="Vandamme P."/>
            <person name="Eisen J.A."/>
            <person name="Garrity G."/>
            <person name="Hugenholtz P."/>
            <person name="Kyrpides N.C."/>
        </authorList>
    </citation>
    <scope>NUCLEOTIDE SEQUENCE [LARGE SCALE GENOMIC DNA]</scope>
    <source>
        <strain evidence="6 7">CGMCC 1.2546</strain>
    </source>
</reference>
<comment type="similarity">
    <text evidence="5">Belongs to the creatininase superfamily.</text>
</comment>
<evidence type="ECO:0000256" key="1">
    <source>
        <dbReference type="ARBA" id="ARBA00001947"/>
    </source>
</evidence>
<gene>
    <name evidence="6" type="ORF">IQ26_04801</name>
</gene>
<dbReference type="InterPro" id="IPR024087">
    <property type="entry name" value="Creatininase-like_sf"/>
</dbReference>
<accession>A0A562NCU8</accession>
<dbReference type="EMBL" id="VLKT01000033">
    <property type="protein sequence ID" value="TWI29986.1"/>
    <property type="molecule type" value="Genomic_DNA"/>
</dbReference>
<comment type="cofactor">
    <cofactor evidence="1">
        <name>Zn(2+)</name>
        <dbReference type="ChEBI" id="CHEBI:29105"/>
    </cofactor>
</comment>
<organism evidence="6 7">
    <name type="scientific">Mesorhizobium tianshanense</name>
    <dbReference type="NCBI Taxonomy" id="39844"/>
    <lineage>
        <taxon>Bacteria</taxon>
        <taxon>Pseudomonadati</taxon>
        <taxon>Pseudomonadota</taxon>
        <taxon>Alphaproteobacteria</taxon>
        <taxon>Hyphomicrobiales</taxon>
        <taxon>Phyllobacteriaceae</taxon>
        <taxon>Mesorhizobium</taxon>
    </lineage>
</organism>
<keyword evidence="3 6" id="KW-0378">Hydrolase</keyword>
<keyword evidence="7" id="KW-1185">Reference proteome</keyword>
<evidence type="ECO:0000256" key="3">
    <source>
        <dbReference type="ARBA" id="ARBA00022801"/>
    </source>
</evidence>
<dbReference type="PANTHER" id="PTHR35005:SF1">
    <property type="entry name" value="2-AMINO-5-FORMYLAMINO-6-RIBOSYLAMINOPYRIMIDIN-4(3H)-ONE 5'-MONOPHOSPHATE DEFORMYLASE"/>
    <property type="match status" value="1"/>
</dbReference>
<dbReference type="Gene3D" id="3.40.50.10310">
    <property type="entry name" value="Creatininase"/>
    <property type="match status" value="1"/>
</dbReference>
<dbReference type="InterPro" id="IPR003785">
    <property type="entry name" value="Creatininase/forma_Hydrolase"/>
</dbReference>
<dbReference type="GO" id="GO:0016811">
    <property type="term" value="F:hydrolase activity, acting on carbon-nitrogen (but not peptide) bonds, in linear amides"/>
    <property type="evidence" value="ECO:0007669"/>
    <property type="project" value="TreeGrafter"/>
</dbReference>
<evidence type="ECO:0000256" key="2">
    <source>
        <dbReference type="ARBA" id="ARBA00022723"/>
    </source>
</evidence>
<name>A0A562NCU8_9HYPH</name>
<evidence type="ECO:0000313" key="6">
    <source>
        <dbReference type="EMBL" id="TWI29986.1"/>
    </source>
</evidence>
<dbReference type="Pfam" id="PF02633">
    <property type="entry name" value="Creatininase"/>
    <property type="match status" value="1"/>
</dbReference>
<dbReference type="Proteomes" id="UP000317122">
    <property type="component" value="Unassembled WGS sequence"/>
</dbReference>
<sequence>MSKNKLFGGRCDQKIQTDFDAGKLVARHDEYQHKSIQGYAMRYELMLPHQIRKAIAENWPVVLPLGVLEYHGEHMAVGMDTLAVVKMLELFEKQADIVILPPFHYGAASYAVAAPEGNGSVQVGGNALAPFGEELFYSLLRIGFRNIHAIIHHQTENFAAGMPTDLAFKTAGRQAIFRFLEKERGEGWWGSETMAGYYAEHAEGANFFNWVQVHPLMPATMNGQYPFDHAGIGETSLMLALCPEAVDAGHFADNKSWYTATAANASAELGQKGIAMILDHLRAILSR</sequence>
<dbReference type="PANTHER" id="PTHR35005">
    <property type="entry name" value="3-DEHYDRO-SCYLLO-INOSOSE HYDROLASE"/>
    <property type="match status" value="1"/>
</dbReference>
<dbReference type="GO" id="GO:0009231">
    <property type="term" value="P:riboflavin biosynthetic process"/>
    <property type="evidence" value="ECO:0007669"/>
    <property type="project" value="TreeGrafter"/>
</dbReference>
<dbReference type="SUPFAM" id="SSF102215">
    <property type="entry name" value="Creatininase"/>
    <property type="match status" value="1"/>
</dbReference>
<dbReference type="GO" id="GO:0046872">
    <property type="term" value="F:metal ion binding"/>
    <property type="evidence" value="ECO:0007669"/>
    <property type="project" value="UniProtKB-KW"/>
</dbReference>
<evidence type="ECO:0000313" key="7">
    <source>
        <dbReference type="Proteomes" id="UP000317122"/>
    </source>
</evidence>
<keyword evidence="2" id="KW-0479">Metal-binding</keyword>
<evidence type="ECO:0000256" key="4">
    <source>
        <dbReference type="ARBA" id="ARBA00022833"/>
    </source>
</evidence>
<protein>
    <submittedName>
        <fullName evidence="6">Creatinine amidohydrolase</fullName>
    </submittedName>
</protein>
<dbReference type="AlphaFoldDB" id="A0A562NCU8"/>
<evidence type="ECO:0000256" key="5">
    <source>
        <dbReference type="ARBA" id="ARBA00024029"/>
    </source>
</evidence>